<dbReference type="AlphaFoldDB" id="A0A3M0LBS0"/>
<name>A0A3M0LBS0_HIRRU</name>
<organism evidence="2 3">
    <name type="scientific">Hirundo rustica rustica</name>
    <dbReference type="NCBI Taxonomy" id="333673"/>
    <lineage>
        <taxon>Eukaryota</taxon>
        <taxon>Metazoa</taxon>
        <taxon>Chordata</taxon>
        <taxon>Craniata</taxon>
        <taxon>Vertebrata</taxon>
        <taxon>Euteleostomi</taxon>
        <taxon>Archelosauria</taxon>
        <taxon>Archosauria</taxon>
        <taxon>Dinosauria</taxon>
        <taxon>Saurischia</taxon>
        <taxon>Theropoda</taxon>
        <taxon>Coelurosauria</taxon>
        <taxon>Aves</taxon>
        <taxon>Neognathae</taxon>
        <taxon>Neoaves</taxon>
        <taxon>Telluraves</taxon>
        <taxon>Australaves</taxon>
        <taxon>Passeriformes</taxon>
        <taxon>Sylvioidea</taxon>
        <taxon>Hirundinidae</taxon>
        <taxon>Hirundo</taxon>
    </lineage>
</organism>
<dbReference type="Proteomes" id="UP000269221">
    <property type="component" value="Unassembled WGS sequence"/>
</dbReference>
<comment type="caution">
    <text evidence="2">The sequence shown here is derived from an EMBL/GenBank/DDBJ whole genome shotgun (WGS) entry which is preliminary data.</text>
</comment>
<accession>A0A3M0LBS0</accession>
<reference evidence="2 3" key="1">
    <citation type="submission" date="2018-07" db="EMBL/GenBank/DDBJ databases">
        <title>A high quality draft genome assembly of the barn swallow (H. rustica rustica).</title>
        <authorList>
            <person name="Formenti G."/>
            <person name="Chiara M."/>
            <person name="Poveda L."/>
            <person name="Francoijs K.-J."/>
            <person name="Bonisoli-Alquati A."/>
            <person name="Canova L."/>
            <person name="Gianfranceschi L."/>
            <person name="Horner D.S."/>
            <person name="Saino N."/>
        </authorList>
    </citation>
    <scope>NUCLEOTIDE SEQUENCE [LARGE SCALE GENOMIC DNA]</scope>
    <source>
        <strain evidence="2">Chelidonia</strain>
        <tissue evidence="2">Blood</tissue>
    </source>
</reference>
<protein>
    <submittedName>
        <fullName evidence="2">Uncharacterized protein</fullName>
    </submittedName>
</protein>
<evidence type="ECO:0000313" key="2">
    <source>
        <dbReference type="EMBL" id="RMC16627.1"/>
    </source>
</evidence>
<dbReference type="EMBL" id="QRBI01000102">
    <property type="protein sequence ID" value="RMC16627.1"/>
    <property type="molecule type" value="Genomic_DNA"/>
</dbReference>
<evidence type="ECO:0000313" key="3">
    <source>
        <dbReference type="Proteomes" id="UP000269221"/>
    </source>
</evidence>
<keyword evidence="3" id="KW-1185">Reference proteome</keyword>
<evidence type="ECO:0000256" key="1">
    <source>
        <dbReference type="SAM" id="MobiDB-lite"/>
    </source>
</evidence>
<sequence>MAKISGMVNLHLRRTSPVAEDPTLLIPRSALQKFGAAMTSVYFKVLFIEYPQQNMKPSIGSIIPAAYEIFTLIIERRREEKEKRRERREEKRRSEKRRD</sequence>
<proteinExistence type="predicted"/>
<gene>
    <name evidence="2" type="ORF">DUI87_06565</name>
</gene>
<feature type="region of interest" description="Disordered" evidence="1">
    <location>
        <begin position="79"/>
        <end position="99"/>
    </location>
</feature>